<dbReference type="AlphaFoldDB" id="A0AAD5UKL7"/>
<evidence type="ECO:0008006" key="5">
    <source>
        <dbReference type="Google" id="ProtNLM"/>
    </source>
</evidence>
<dbReference type="EMBL" id="JADGKB010000010">
    <property type="protein sequence ID" value="KAJ3260674.1"/>
    <property type="molecule type" value="Genomic_DNA"/>
</dbReference>
<gene>
    <name evidence="2" type="ORF">HK103_000284</name>
    <name evidence="3" type="ORF">HK103_000306</name>
</gene>
<sequence>MAINTLSMLFNLLAAAVIASQGPNYPPDVTNACQNAMYDWTHTAPIRAYCYPHTYNFTYWDANSQAHFVPGSSGVFNYPGLCQTQNCANAVSAYVSYITPYCAGQDLFAFGNGSYVTPATITNYFTALAAIECVQDTTTNPVSYCWDNVVQMLKSGFVGQQEFNVMFCSACFKQIMNAVQQNEPLFGDYARGIDAVYQAMQGFCNGGPNYFKILPTSGLSCTAQVAAAAPSVVSACSPSVSSNSNSTGNTTILFNPTVLDSICSAACGSAVNQFISALDANCAQNLINIAGLSTSVSNFNTLFTEVQSFFCLKRGGTYCLENILGGVFGNAISFLLTSVGGPALNSSGPICSDCAVAEANQLASSSNAIIQAAAPGLQQFALFLNSTCQQGVLPSSFIPPNAMLCQSTAVNSINNVVSACGYNVSNIIIPNSGLYNTSFLNSLCSSQCEQAIEAYVQQVEPVCGDQILGYYGVTANMTATQVGNSFKAFQSAFCTKAPSSDQYCINVIIGNWVQGLAQSLKFAPNLALNTTCSACASSMISAIGNTTATSSIAPALSNFLNNLAQFCTSASNAFAIDYAAMSQQCAQAVNASGIAIASTCFPSTNYNGAVIPPDSLGILCGSDCGKVLTTSASNINQICASQVIAQFGQSNPITGSQIAGFVAALTGFLCTTDPTSNNDYCIQTFPSEAAKEAEAVVLQNNAQVLGSEFGALGVLWQQQCKQVNSPATSTYGPNPTVSPKSGARGLTPLLILIPLVFL</sequence>
<comment type="caution">
    <text evidence="2">The sequence shown here is derived from an EMBL/GenBank/DDBJ whole genome shotgun (WGS) entry which is preliminary data.</text>
</comment>
<reference evidence="2" key="1">
    <citation type="submission" date="2020-05" db="EMBL/GenBank/DDBJ databases">
        <title>Phylogenomic resolution of chytrid fungi.</title>
        <authorList>
            <person name="Stajich J.E."/>
            <person name="Amses K."/>
            <person name="Simmons R."/>
            <person name="Seto K."/>
            <person name="Myers J."/>
            <person name="Bonds A."/>
            <person name="Quandt C.A."/>
            <person name="Barry K."/>
            <person name="Liu P."/>
            <person name="Grigoriev I."/>
            <person name="Longcore J.E."/>
            <person name="James T.Y."/>
        </authorList>
    </citation>
    <scope>NUCLEOTIDE SEQUENCE</scope>
    <source>
        <strain evidence="2">PLAUS21</strain>
    </source>
</reference>
<feature type="chain" id="PRO_5042441412" description="Transmembrane protein" evidence="1">
    <location>
        <begin position="20"/>
        <end position="758"/>
    </location>
</feature>
<dbReference type="EMBL" id="JADGKB010000010">
    <property type="protein sequence ID" value="KAJ3260696.1"/>
    <property type="molecule type" value="Genomic_DNA"/>
</dbReference>
<evidence type="ECO:0000313" key="4">
    <source>
        <dbReference type="Proteomes" id="UP001210925"/>
    </source>
</evidence>
<evidence type="ECO:0000256" key="1">
    <source>
        <dbReference type="SAM" id="SignalP"/>
    </source>
</evidence>
<keyword evidence="1" id="KW-0732">Signal</keyword>
<organism evidence="2 4">
    <name type="scientific">Boothiomyces macroporosus</name>
    <dbReference type="NCBI Taxonomy" id="261099"/>
    <lineage>
        <taxon>Eukaryota</taxon>
        <taxon>Fungi</taxon>
        <taxon>Fungi incertae sedis</taxon>
        <taxon>Chytridiomycota</taxon>
        <taxon>Chytridiomycota incertae sedis</taxon>
        <taxon>Chytridiomycetes</taxon>
        <taxon>Rhizophydiales</taxon>
        <taxon>Terramycetaceae</taxon>
        <taxon>Boothiomyces</taxon>
    </lineage>
</organism>
<name>A0AAD5UKL7_9FUNG</name>
<keyword evidence="4" id="KW-1185">Reference proteome</keyword>
<evidence type="ECO:0000313" key="2">
    <source>
        <dbReference type="EMBL" id="KAJ3260674.1"/>
    </source>
</evidence>
<protein>
    <recommendedName>
        <fullName evidence="5">Transmembrane protein</fullName>
    </recommendedName>
</protein>
<dbReference type="Proteomes" id="UP001210925">
    <property type="component" value="Unassembled WGS sequence"/>
</dbReference>
<evidence type="ECO:0000313" key="3">
    <source>
        <dbReference type="EMBL" id="KAJ3260696.1"/>
    </source>
</evidence>
<accession>A0AAD5UKL7</accession>
<proteinExistence type="predicted"/>
<feature type="signal peptide" evidence="1">
    <location>
        <begin position="1"/>
        <end position="19"/>
    </location>
</feature>